<name>A0ABR1A020_HUSHU</name>
<sequence length="913" mass="99240">MWLKFCVGNWTKSKFVGVVCSDHRAPRLVDGEDSCSGRVEVQFGETWGTLCDTHWDMHDASVVCKQLQCGVAVATLGGAHFGEGKGPMWEEQFDCWGNESILFDCPVSRKDHNCTHGSHAAVICSGKDGPQLVGGGSRCSGRVEILHGGLLGAVCDEYLDLQDADVICRHLHCGAATSTPKGVHFGEGTGRAWKDSFHCRGNESRLGDCMVSWDQRVCGHGSDASIICAEEDWLLRLRGGESRCDGSVEVFLNSTWGRVSDTEWDLQDASVVCRHLNCGLAIEAYNPSKYAPGNGPVLLSQIECKGNESSLQGCHFSQSNESANSSVSVGMCLTEHLQVRLAGSGSQCAGRVEVYHRGSWGTVCDGSWDLPDADVACRQLGCGPAVQAPVSAALGRLWASLAERCQVPGKRISSVGVSFSKTGEQNCRHKKDAGVVCSEFKDLRLVSAEFDCAGRLEIFYNGTWGSVCSNKMSSTTVNMICQQLGCGGKGTLQYINQFGAGSGPKWLDEVDCHGFESVMWQCSSLPWGQNTCQDSEVAGIECLGHTRKPAVTTISKERVCAEGQVRLVRADSPCSGRVELCYSGSWGTVCDDSWDLNDAHVVCTQLLCGSAVTATQEARFGEGNGTIWLDDVNCRGTEMFLLGCRSSTPGLHNCEHNEDAGVICSGAVQSSEAQPAGWLQAFIVTCLILGIPLCAVSAALLITTCRYRKRKGPGSSEGYDPVYEEIDQKLHMKRLDHSAELPESRCEDVGSDTEEVEDVPQEKAAEYDDIEENDYVSETEDSAELPKSRCEDVGSHTEKVEDVPQEKDAEYDDIEENDYVNETGDSAELPDAGYDDVGHDTHTARDGQLDPDADYDDIEENDYINLFENSGKSGSLYDDTGIYLEQETLVRGEFLDCMYEEYAYSIKKANRTA</sequence>
<dbReference type="Proteomes" id="UP001369086">
    <property type="component" value="Unassembled WGS sequence"/>
</dbReference>
<dbReference type="InterPro" id="IPR001190">
    <property type="entry name" value="SRCR"/>
</dbReference>
<evidence type="ECO:0000313" key="9">
    <source>
        <dbReference type="Proteomes" id="UP001369086"/>
    </source>
</evidence>
<gene>
    <name evidence="8" type="ORF">HHUSO_G4956</name>
</gene>
<feature type="domain" description="SRCR" evidence="7">
    <location>
        <begin position="26"/>
        <end position="125"/>
    </location>
</feature>
<feature type="domain" description="SRCR" evidence="7">
    <location>
        <begin position="565"/>
        <end position="665"/>
    </location>
</feature>
<comment type="caution">
    <text evidence="4">Lacks conserved residue(s) required for the propagation of feature annotation.</text>
</comment>
<feature type="domain" description="SRCR" evidence="7">
    <location>
        <begin position="130"/>
        <end position="229"/>
    </location>
</feature>
<evidence type="ECO:0000259" key="7">
    <source>
        <dbReference type="PROSITE" id="PS50287"/>
    </source>
</evidence>
<keyword evidence="2" id="KW-0677">Repeat</keyword>
<keyword evidence="3 4" id="KW-1015">Disulfide bond</keyword>
<feature type="disulfide bond" evidence="4">
    <location>
        <begin position="512"/>
        <end position="522"/>
    </location>
</feature>
<accession>A0ABR1A020</accession>
<reference evidence="8 9" key="1">
    <citation type="submission" date="2021-05" db="EMBL/GenBank/DDBJ databases">
        <authorList>
            <person name="Zahm M."/>
            <person name="Klopp C."/>
            <person name="Cabau C."/>
            <person name="Kuhl H."/>
            <person name="Suciu R."/>
            <person name="Ciorpac M."/>
            <person name="Holostenco D."/>
            <person name="Gessner J."/>
            <person name="Wuertz S."/>
            <person name="Hohne C."/>
            <person name="Stock M."/>
            <person name="Gislard M."/>
            <person name="Lluch J."/>
            <person name="Milhes M."/>
            <person name="Lampietro C."/>
            <person name="Lopez Roques C."/>
            <person name="Donnadieu C."/>
            <person name="Du K."/>
            <person name="Schartl M."/>
            <person name="Guiguen Y."/>
        </authorList>
    </citation>
    <scope>NUCLEOTIDE SEQUENCE [LARGE SCALE GENOMIC DNA]</scope>
    <source>
        <strain evidence="8">Hh-F2</strain>
        <tissue evidence="8">Blood</tissue>
    </source>
</reference>
<evidence type="ECO:0000256" key="4">
    <source>
        <dbReference type="PROSITE-ProRule" id="PRU00196"/>
    </source>
</evidence>
<dbReference type="PANTHER" id="PTHR19331">
    <property type="entry name" value="SCAVENGER RECEPTOR DOMAIN-CONTAINING"/>
    <property type="match status" value="1"/>
</dbReference>
<keyword evidence="1" id="KW-0732">Signal</keyword>
<feature type="disulfide bond" evidence="4">
    <location>
        <begin position="590"/>
        <end position="654"/>
    </location>
</feature>
<evidence type="ECO:0000313" key="8">
    <source>
        <dbReference type="EMBL" id="KAK6490421.1"/>
    </source>
</evidence>
<dbReference type="InterPro" id="IPR036772">
    <property type="entry name" value="SRCR-like_dom_sf"/>
</dbReference>
<comment type="caution">
    <text evidence="8">The sequence shown here is derived from an EMBL/GenBank/DDBJ whole genome shotgun (WGS) entry which is preliminary data.</text>
</comment>
<feature type="domain" description="SRCR" evidence="7">
    <location>
        <begin position="339"/>
        <end position="438"/>
    </location>
</feature>
<feature type="compositionally biased region" description="Acidic residues" evidence="5">
    <location>
        <begin position="749"/>
        <end position="759"/>
    </location>
</feature>
<dbReference type="Gene3D" id="3.10.250.10">
    <property type="entry name" value="SRCR-like domain"/>
    <property type="match status" value="6"/>
</dbReference>
<evidence type="ECO:0000256" key="2">
    <source>
        <dbReference type="ARBA" id="ARBA00022737"/>
    </source>
</evidence>
<dbReference type="SMART" id="SM00202">
    <property type="entry name" value="SR"/>
    <property type="match status" value="6"/>
</dbReference>
<feature type="disulfide bond" evidence="4">
    <location>
        <begin position="634"/>
        <end position="644"/>
    </location>
</feature>
<feature type="domain" description="SRCR" evidence="7">
    <location>
        <begin position="443"/>
        <end position="543"/>
    </location>
</feature>
<feature type="disulfide bond" evidence="4">
    <location>
        <begin position="603"/>
        <end position="664"/>
    </location>
</feature>
<feature type="region of interest" description="Disordered" evidence="5">
    <location>
        <begin position="740"/>
        <end position="854"/>
    </location>
</feature>
<evidence type="ECO:0000256" key="1">
    <source>
        <dbReference type="ARBA" id="ARBA00022729"/>
    </source>
</evidence>
<protein>
    <submittedName>
        <fullName evidence="8">Scavenger receptor cysteine-rich type 1 protein M130-like</fullName>
    </submittedName>
</protein>
<keyword evidence="9" id="KW-1185">Reference proteome</keyword>
<dbReference type="Pfam" id="PF00530">
    <property type="entry name" value="SRCR"/>
    <property type="match status" value="6"/>
</dbReference>
<feature type="transmembrane region" description="Helical" evidence="6">
    <location>
        <begin position="678"/>
        <end position="702"/>
    </location>
</feature>
<dbReference type="EMBL" id="JAHFZB010000004">
    <property type="protein sequence ID" value="KAK6490421.1"/>
    <property type="molecule type" value="Genomic_DNA"/>
</dbReference>
<evidence type="ECO:0000256" key="5">
    <source>
        <dbReference type="SAM" id="MobiDB-lite"/>
    </source>
</evidence>
<feature type="disulfide bond" evidence="4">
    <location>
        <begin position="95"/>
        <end position="105"/>
    </location>
</feature>
<dbReference type="PROSITE" id="PS50287">
    <property type="entry name" value="SRCR_2"/>
    <property type="match status" value="6"/>
</dbReference>
<evidence type="ECO:0000256" key="3">
    <source>
        <dbReference type="ARBA" id="ARBA00023157"/>
    </source>
</evidence>
<dbReference type="SUPFAM" id="SSF56487">
    <property type="entry name" value="SRCR-like"/>
    <property type="match status" value="6"/>
</dbReference>
<feature type="compositionally biased region" description="Acidic residues" evidence="5">
    <location>
        <begin position="767"/>
        <end position="783"/>
    </location>
</feature>
<proteinExistence type="predicted"/>
<feature type="compositionally biased region" description="Basic and acidic residues" evidence="5">
    <location>
        <begin position="836"/>
        <end position="848"/>
    </location>
</feature>
<dbReference type="PANTHER" id="PTHR19331:SF468">
    <property type="entry name" value="SCAVENGER RECEPTOR CYSTEINE-RICH TYPE 1 PROTEIN M160"/>
    <property type="match status" value="1"/>
</dbReference>
<keyword evidence="6" id="KW-0812">Transmembrane</keyword>
<organism evidence="8 9">
    <name type="scientific">Huso huso</name>
    <name type="common">Beluga</name>
    <name type="synonym">Acipenser huso</name>
    <dbReference type="NCBI Taxonomy" id="61971"/>
    <lineage>
        <taxon>Eukaryota</taxon>
        <taxon>Metazoa</taxon>
        <taxon>Chordata</taxon>
        <taxon>Craniata</taxon>
        <taxon>Vertebrata</taxon>
        <taxon>Euteleostomi</taxon>
        <taxon>Actinopterygii</taxon>
        <taxon>Chondrostei</taxon>
        <taxon>Acipenseriformes</taxon>
        <taxon>Acipenseridae</taxon>
        <taxon>Huso</taxon>
    </lineage>
</organism>
<feature type="domain" description="SRCR" evidence="7">
    <location>
        <begin position="235"/>
        <end position="344"/>
    </location>
</feature>
<keyword evidence="6" id="KW-1133">Transmembrane helix</keyword>
<keyword evidence="6" id="KW-0472">Membrane</keyword>
<feature type="disulfide bond" evidence="4">
    <location>
        <begin position="199"/>
        <end position="209"/>
    </location>
</feature>
<feature type="disulfide bond" evidence="4">
    <location>
        <begin position="304"/>
        <end position="314"/>
    </location>
</feature>
<feature type="disulfide bond" evidence="4">
    <location>
        <begin position="481"/>
        <end position="542"/>
    </location>
</feature>
<feature type="compositionally biased region" description="Basic and acidic residues" evidence="5">
    <location>
        <begin position="784"/>
        <end position="808"/>
    </location>
</feature>
<feature type="disulfide bond" evidence="4">
    <location>
        <begin position="468"/>
        <end position="532"/>
    </location>
</feature>
<evidence type="ECO:0000256" key="6">
    <source>
        <dbReference type="SAM" id="Phobius"/>
    </source>
</evidence>
<feature type="compositionally biased region" description="Acidic residues" evidence="5">
    <location>
        <begin position="809"/>
        <end position="819"/>
    </location>
</feature>
<dbReference type="PRINTS" id="PR00258">
    <property type="entry name" value="SPERACTRCPTR"/>
</dbReference>